<protein>
    <submittedName>
        <fullName evidence="1">Uncharacterized protein T09A5.5</fullName>
    </submittedName>
</protein>
<dbReference type="OMA" id="TIGHDVF"/>
<evidence type="ECO:0000313" key="2">
    <source>
        <dbReference type="Proteomes" id="UP000031036"/>
    </source>
</evidence>
<dbReference type="InterPro" id="IPR036249">
    <property type="entry name" value="Thioredoxin-like_sf"/>
</dbReference>
<sequence>MCATVQGYTYICATRMSFFRRGMQPQNGFTASTIRFVPHFRALRISWTHNSLMSEGVEQFVHEFLPVIRENNPHIDFVLLRTHTECDPFIVGEYAWLRHRKKRCSWKTKHQVLSMVEEMSVGGDYRPGRKRGVNKRLPRGQELWDTETMGHDVFKVYSKWKDDPKDPNEITAVNHPHFVHRKY</sequence>
<dbReference type="EMBL" id="JPKZ01000619">
    <property type="protein sequence ID" value="KHN86458.1"/>
    <property type="molecule type" value="Genomic_DNA"/>
</dbReference>
<proteinExistence type="predicted"/>
<dbReference type="Gene3D" id="3.40.30.10">
    <property type="entry name" value="Glutaredoxin"/>
    <property type="match status" value="1"/>
</dbReference>
<accession>A0A0B2VXR0</accession>
<dbReference type="OrthoDB" id="337270at2759"/>
<dbReference type="SUPFAM" id="SSF52833">
    <property type="entry name" value="Thioredoxin-like"/>
    <property type="match status" value="1"/>
</dbReference>
<gene>
    <name evidence="1" type="primary">T09A5.5</name>
    <name evidence="1" type="ORF">Tcan_16024</name>
</gene>
<dbReference type="Proteomes" id="UP000031036">
    <property type="component" value="Unassembled WGS sequence"/>
</dbReference>
<reference evidence="1 2" key="1">
    <citation type="submission" date="2014-11" db="EMBL/GenBank/DDBJ databases">
        <title>Genetic blueprint of the zoonotic pathogen Toxocara canis.</title>
        <authorList>
            <person name="Zhu X.-Q."/>
            <person name="Korhonen P.K."/>
            <person name="Cai H."/>
            <person name="Young N.D."/>
            <person name="Nejsum P."/>
            <person name="von Samson-Himmelstjerna G."/>
            <person name="Boag P.R."/>
            <person name="Tan P."/>
            <person name="Li Q."/>
            <person name="Min J."/>
            <person name="Yang Y."/>
            <person name="Wang X."/>
            <person name="Fang X."/>
            <person name="Hall R.S."/>
            <person name="Hofmann A."/>
            <person name="Sternberg P.W."/>
            <person name="Jex A.R."/>
            <person name="Gasser R.B."/>
        </authorList>
    </citation>
    <scope>NUCLEOTIDE SEQUENCE [LARGE SCALE GENOMIC DNA]</scope>
    <source>
        <strain evidence="1">PN_DK_2014</strain>
    </source>
</reference>
<organism evidence="1 2">
    <name type="scientific">Toxocara canis</name>
    <name type="common">Canine roundworm</name>
    <dbReference type="NCBI Taxonomy" id="6265"/>
    <lineage>
        <taxon>Eukaryota</taxon>
        <taxon>Metazoa</taxon>
        <taxon>Ecdysozoa</taxon>
        <taxon>Nematoda</taxon>
        <taxon>Chromadorea</taxon>
        <taxon>Rhabditida</taxon>
        <taxon>Spirurina</taxon>
        <taxon>Ascaridomorpha</taxon>
        <taxon>Ascaridoidea</taxon>
        <taxon>Toxocaridae</taxon>
        <taxon>Toxocara</taxon>
    </lineage>
</organism>
<keyword evidence="2" id="KW-1185">Reference proteome</keyword>
<name>A0A0B2VXR0_TOXCA</name>
<dbReference type="AlphaFoldDB" id="A0A0B2VXR0"/>
<evidence type="ECO:0000313" key="1">
    <source>
        <dbReference type="EMBL" id="KHN86458.1"/>
    </source>
</evidence>
<comment type="caution">
    <text evidence="1">The sequence shown here is derived from an EMBL/GenBank/DDBJ whole genome shotgun (WGS) entry which is preliminary data.</text>
</comment>
<dbReference type="STRING" id="6265.A0A0B2VXR0"/>